<dbReference type="EC" id="2.7.7.49" evidence="1"/>
<evidence type="ECO:0000256" key="1">
    <source>
        <dbReference type="ARBA" id="ARBA00012493"/>
    </source>
</evidence>
<dbReference type="Proteomes" id="UP000000305">
    <property type="component" value="Unassembled WGS sequence"/>
</dbReference>
<sequence length="114" mass="13092">MSRKYYWPKMRDDITNFHHSCLPCIYNDKFPVKYISGHVIRPLYPMHVVHCDLIVGLPRALDGSHAILLLYDGFSRLTFGIPLTSEKADYVVKKLMSHFVSAFGLPWALHSDNG</sequence>
<dbReference type="PROSITE" id="PS50994">
    <property type="entry name" value="INTEGRASE"/>
    <property type="match status" value="1"/>
</dbReference>
<proteinExistence type="predicted"/>
<evidence type="ECO:0000313" key="4">
    <source>
        <dbReference type="Proteomes" id="UP000000305"/>
    </source>
</evidence>
<gene>
    <name evidence="3" type="ORF">DAPPUDRAFT_72323</name>
</gene>
<dbReference type="Pfam" id="PF17921">
    <property type="entry name" value="Integrase_H2C2"/>
    <property type="match status" value="1"/>
</dbReference>
<dbReference type="InParanoid" id="E9I6Z2"/>
<dbReference type="InterPro" id="IPR036397">
    <property type="entry name" value="RNaseH_sf"/>
</dbReference>
<dbReference type="STRING" id="6669.E9I6Z2"/>
<dbReference type="InterPro" id="IPR012337">
    <property type="entry name" value="RNaseH-like_sf"/>
</dbReference>
<evidence type="ECO:0000259" key="2">
    <source>
        <dbReference type="PROSITE" id="PS50994"/>
    </source>
</evidence>
<dbReference type="OrthoDB" id="6381127at2759"/>
<keyword evidence="4" id="KW-1185">Reference proteome</keyword>
<dbReference type="PANTHER" id="PTHR37984">
    <property type="entry name" value="PROTEIN CBG26694"/>
    <property type="match status" value="1"/>
</dbReference>
<feature type="non-terminal residue" evidence="3">
    <location>
        <position position="114"/>
    </location>
</feature>
<dbReference type="KEGG" id="dpx:DAPPUDRAFT_72323"/>
<dbReference type="PhylomeDB" id="E9I6Z2"/>
<reference evidence="3 4" key="1">
    <citation type="journal article" date="2011" name="Science">
        <title>The ecoresponsive genome of Daphnia pulex.</title>
        <authorList>
            <person name="Colbourne J.K."/>
            <person name="Pfrender M.E."/>
            <person name="Gilbert D."/>
            <person name="Thomas W.K."/>
            <person name="Tucker A."/>
            <person name="Oakley T.H."/>
            <person name="Tokishita S."/>
            <person name="Aerts A."/>
            <person name="Arnold G.J."/>
            <person name="Basu M.K."/>
            <person name="Bauer D.J."/>
            <person name="Caceres C.E."/>
            <person name="Carmel L."/>
            <person name="Casola C."/>
            <person name="Choi J.H."/>
            <person name="Detter J.C."/>
            <person name="Dong Q."/>
            <person name="Dusheyko S."/>
            <person name="Eads B.D."/>
            <person name="Frohlich T."/>
            <person name="Geiler-Samerotte K.A."/>
            <person name="Gerlach D."/>
            <person name="Hatcher P."/>
            <person name="Jogdeo S."/>
            <person name="Krijgsveld J."/>
            <person name="Kriventseva E.V."/>
            <person name="Kultz D."/>
            <person name="Laforsch C."/>
            <person name="Lindquist E."/>
            <person name="Lopez J."/>
            <person name="Manak J.R."/>
            <person name="Muller J."/>
            <person name="Pangilinan J."/>
            <person name="Patwardhan R.P."/>
            <person name="Pitluck S."/>
            <person name="Pritham E.J."/>
            <person name="Rechtsteiner A."/>
            <person name="Rho M."/>
            <person name="Rogozin I.B."/>
            <person name="Sakarya O."/>
            <person name="Salamov A."/>
            <person name="Schaack S."/>
            <person name="Shapiro H."/>
            <person name="Shiga Y."/>
            <person name="Skalitzky C."/>
            <person name="Smith Z."/>
            <person name="Souvorov A."/>
            <person name="Sung W."/>
            <person name="Tang Z."/>
            <person name="Tsuchiya D."/>
            <person name="Tu H."/>
            <person name="Vos H."/>
            <person name="Wang M."/>
            <person name="Wolf Y.I."/>
            <person name="Yamagata H."/>
            <person name="Yamada T."/>
            <person name="Ye Y."/>
            <person name="Shaw J.R."/>
            <person name="Andrews J."/>
            <person name="Crease T.J."/>
            <person name="Tang H."/>
            <person name="Lucas S.M."/>
            <person name="Robertson H.M."/>
            <person name="Bork P."/>
            <person name="Koonin E.V."/>
            <person name="Zdobnov E.M."/>
            <person name="Grigoriev I.V."/>
            <person name="Lynch M."/>
            <person name="Boore J.L."/>
        </authorList>
    </citation>
    <scope>NUCLEOTIDE SEQUENCE [LARGE SCALE GENOMIC DNA]</scope>
</reference>
<dbReference type="GO" id="GO:0003676">
    <property type="term" value="F:nucleic acid binding"/>
    <property type="evidence" value="ECO:0007669"/>
    <property type="project" value="InterPro"/>
</dbReference>
<feature type="domain" description="Integrase catalytic" evidence="2">
    <location>
        <begin position="41"/>
        <end position="114"/>
    </location>
</feature>
<dbReference type="Gene3D" id="3.30.420.10">
    <property type="entry name" value="Ribonuclease H-like superfamily/Ribonuclease H"/>
    <property type="match status" value="1"/>
</dbReference>
<dbReference type="GO" id="GO:0015074">
    <property type="term" value="P:DNA integration"/>
    <property type="evidence" value="ECO:0007669"/>
    <property type="project" value="InterPro"/>
</dbReference>
<protein>
    <recommendedName>
        <fullName evidence="1">RNA-directed DNA polymerase</fullName>
        <ecNumber evidence="1">2.7.7.49</ecNumber>
    </recommendedName>
</protein>
<accession>E9I6Z2</accession>
<dbReference type="GO" id="GO:0003964">
    <property type="term" value="F:RNA-directed DNA polymerase activity"/>
    <property type="evidence" value="ECO:0007669"/>
    <property type="project" value="UniProtKB-EC"/>
</dbReference>
<dbReference type="EMBL" id="GL736807">
    <property type="protein sequence ID" value="EFX60238.1"/>
    <property type="molecule type" value="Genomic_DNA"/>
</dbReference>
<dbReference type="HOGENOM" id="CLU_2127211_0_0_1"/>
<dbReference type="InterPro" id="IPR050951">
    <property type="entry name" value="Retrovirus_Pol_polyprotein"/>
</dbReference>
<organism evidence="3 4">
    <name type="scientific">Daphnia pulex</name>
    <name type="common">Water flea</name>
    <dbReference type="NCBI Taxonomy" id="6669"/>
    <lineage>
        <taxon>Eukaryota</taxon>
        <taxon>Metazoa</taxon>
        <taxon>Ecdysozoa</taxon>
        <taxon>Arthropoda</taxon>
        <taxon>Crustacea</taxon>
        <taxon>Branchiopoda</taxon>
        <taxon>Diplostraca</taxon>
        <taxon>Cladocera</taxon>
        <taxon>Anomopoda</taxon>
        <taxon>Daphniidae</taxon>
        <taxon>Daphnia</taxon>
    </lineage>
</organism>
<dbReference type="InterPro" id="IPR041588">
    <property type="entry name" value="Integrase_H2C2"/>
</dbReference>
<dbReference type="SUPFAM" id="SSF53098">
    <property type="entry name" value="Ribonuclease H-like"/>
    <property type="match status" value="1"/>
</dbReference>
<dbReference type="PANTHER" id="PTHR37984:SF5">
    <property type="entry name" value="PROTEIN NYNRIN-LIKE"/>
    <property type="match status" value="1"/>
</dbReference>
<evidence type="ECO:0000313" key="3">
    <source>
        <dbReference type="EMBL" id="EFX60238.1"/>
    </source>
</evidence>
<name>E9I6Z2_DAPPU</name>
<dbReference type="InterPro" id="IPR001584">
    <property type="entry name" value="Integrase_cat-core"/>
</dbReference>
<dbReference type="AlphaFoldDB" id="E9I6Z2"/>